<dbReference type="Proteomes" id="UP000031631">
    <property type="component" value="Chromosome"/>
</dbReference>
<evidence type="ECO:0000313" key="9">
    <source>
        <dbReference type="Proteomes" id="UP000031631"/>
    </source>
</evidence>
<feature type="transmembrane region" description="Helical" evidence="6">
    <location>
        <begin position="105"/>
        <end position="121"/>
    </location>
</feature>
<feature type="transmembrane region" description="Helical" evidence="6">
    <location>
        <begin position="157"/>
        <end position="174"/>
    </location>
</feature>
<feature type="transmembrane region" description="Helical" evidence="6">
    <location>
        <begin position="215"/>
        <end position="234"/>
    </location>
</feature>
<keyword evidence="2" id="KW-1003">Cell membrane</keyword>
<name>A0A7U6GIP5_9GAMM</name>
<feature type="transmembrane region" description="Helical" evidence="6">
    <location>
        <begin position="128"/>
        <end position="145"/>
    </location>
</feature>
<keyword evidence="9" id="KW-1185">Reference proteome</keyword>
<evidence type="ECO:0000256" key="3">
    <source>
        <dbReference type="ARBA" id="ARBA00022692"/>
    </source>
</evidence>
<feature type="domain" description="EamA" evidence="7">
    <location>
        <begin position="156"/>
        <end position="286"/>
    </location>
</feature>
<evidence type="ECO:0000256" key="5">
    <source>
        <dbReference type="ARBA" id="ARBA00023136"/>
    </source>
</evidence>
<dbReference type="InterPro" id="IPR050638">
    <property type="entry name" value="AA-Vitamin_Transporters"/>
</dbReference>
<evidence type="ECO:0000256" key="1">
    <source>
        <dbReference type="ARBA" id="ARBA00004651"/>
    </source>
</evidence>
<feature type="domain" description="EamA" evidence="7">
    <location>
        <begin position="7"/>
        <end position="142"/>
    </location>
</feature>
<keyword evidence="5 6" id="KW-0472">Membrane</keyword>
<feature type="transmembrane region" description="Helical" evidence="6">
    <location>
        <begin position="34"/>
        <end position="55"/>
    </location>
</feature>
<evidence type="ECO:0000256" key="2">
    <source>
        <dbReference type="ARBA" id="ARBA00022475"/>
    </source>
</evidence>
<sequence>MFDERRALFLGLAAVLLWSTVASAFKLSLRYLSPVQLLFWASLTSVCVLGLVLVLQGKLKDLLWLPPGSLLKLGLPGILTPWLYYLVLFKAYDLLPAQEAQPLNYSWAITLSLLAVPVLGHRLRRRQLGAIALSYFGVLIIATRGDPLSLEFSNAPGVLLALGSTLIWAAYWIWQTWSRVDPVLGLFCNFLFALPLIALTLWLTDGFSLPDQRGLAAAMYVGMFEMGLTFLLWLKALQLTRSTVRIANLIYLSPFLSLVLIHFVVGEEIMVSSYIGLLFIVAGVLLQNNLRESLTYS</sequence>
<dbReference type="KEGG" id="tbn:TBH_C1407"/>
<dbReference type="InterPro" id="IPR037185">
    <property type="entry name" value="EmrE-like"/>
</dbReference>
<dbReference type="Pfam" id="PF00892">
    <property type="entry name" value="EamA"/>
    <property type="match status" value="2"/>
</dbReference>
<protein>
    <recommendedName>
        <fullName evidence="7">EamA domain-containing protein</fullName>
    </recommendedName>
</protein>
<feature type="transmembrane region" description="Helical" evidence="6">
    <location>
        <begin position="183"/>
        <end position="203"/>
    </location>
</feature>
<evidence type="ECO:0000256" key="6">
    <source>
        <dbReference type="SAM" id="Phobius"/>
    </source>
</evidence>
<dbReference type="SUPFAM" id="SSF103481">
    <property type="entry name" value="Multidrug resistance efflux transporter EmrE"/>
    <property type="match status" value="2"/>
</dbReference>
<gene>
    <name evidence="8" type="ORF">TBH_C1407</name>
</gene>
<feature type="transmembrane region" description="Helical" evidence="6">
    <location>
        <begin position="246"/>
        <end position="265"/>
    </location>
</feature>
<dbReference type="PANTHER" id="PTHR32322:SF18">
    <property type="entry name" value="S-ADENOSYLMETHIONINE_S-ADENOSYLHOMOCYSTEINE TRANSPORTER"/>
    <property type="match status" value="1"/>
</dbReference>
<dbReference type="GO" id="GO:0005886">
    <property type="term" value="C:plasma membrane"/>
    <property type="evidence" value="ECO:0007669"/>
    <property type="project" value="UniProtKB-SubCell"/>
</dbReference>
<dbReference type="PANTHER" id="PTHR32322">
    <property type="entry name" value="INNER MEMBRANE TRANSPORTER"/>
    <property type="match status" value="1"/>
</dbReference>
<proteinExistence type="predicted"/>
<organism evidence="8 9">
    <name type="scientific">Thiolapillus brandeum</name>
    <dbReference type="NCBI Taxonomy" id="1076588"/>
    <lineage>
        <taxon>Bacteria</taxon>
        <taxon>Pseudomonadati</taxon>
        <taxon>Pseudomonadota</taxon>
        <taxon>Gammaproteobacteria</taxon>
        <taxon>Chromatiales</taxon>
        <taxon>Sedimenticolaceae</taxon>
        <taxon>Thiolapillus</taxon>
    </lineage>
</organism>
<reference evidence="8 9" key="1">
    <citation type="journal article" date="2014" name="PLoS ONE">
        <title>Physiological and genomic features of a novel sulfur-oxidizing gammaproteobacterium belonging to a previously uncultivated symbiotic lineage isolated from a hydrothermal vent.</title>
        <authorList>
            <person name="Nunoura T."/>
            <person name="Takaki Y."/>
            <person name="Kazama H."/>
            <person name="Kakuta J."/>
            <person name="Shimamura S."/>
            <person name="Makita H."/>
            <person name="Hirai M."/>
            <person name="Miyazaki M."/>
            <person name="Takai K."/>
        </authorList>
    </citation>
    <scope>NUCLEOTIDE SEQUENCE [LARGE SCALE GENOMIC DNA]</scope>
    <source>
        <strain evidence="8 9">Hiromi1</strain>
    </source>
</reference>
<comment type="subcellular location">
    <subcellularLocation>
        <location evidence="1">Cell membrane</location>
        <topology evidence="1">Multi-pass membrane protein</topology>
    </subcellularLocation>
</comment>
<dbReference type="AlphaFoldDB" id="A0A7U6GIP5"/>
<evidence type="ECO:0000313" key="8">
    <source>
        <dbReference type="EMBL" id="BAO44330.1"/>
    </source>
</evidence>
<dbReference type="EMBL" id="AP012273">
    <property type="protein sequence ID" value="BAO44330.1"/>
    <property type="molecule type" value="Genomic_DNA"/>
</dbReference>
<dbReference type="RefSeq" id="WP_041067014.1">
    <property type="nucleotide sequence ID" value="NZ_AP012273.1"/>
</dbReference>
<feature type="transmembrane region" description="Helical" evidence="6">
    <location>
        <begin position="62"/>
        <end position="85"/>
    </location>
</feature>
<keyword evidence="4 6" id="KW-1133">Transmembrane helix</keyword>
<accession>A0A7U6GIP5</accession>
<dbReference type="InterPro" id="IPR000620">
    <property type="entry name" value="EamA_dom"/>
</dbReference>
<keyword evidence="3 6" id="KW-0812">Transmembrane</keyword>
<feature type="transmembrane region" description="Helical" evidence="6">
    <location>
        <begin position="271"/>
        <end position="290"/>
    </location>
</feature>
<evidence type="ECO:0000256" key="4">
    <source>
        <dbReference type="ARBA" id="ARBA00022989"/>
    </source>
</evidence>
<evidence type="ECO:0000259" key="7">
    <source>
        <dbReference type="Pfam" id="PF00892"/>
    </source>
</evidence>